<keyword evidence="2" id="KW-1003">Cell membrane</keyword>
<feature type="region of interest" description="Disordered" evidence="8">
    <location>
        <begin position="1086"/>
        <end position="1149"/>
    </location>
</feature>
<feature type="transmembrane region" description="Helical" evidence="9">
    <location>
        <begin position="1056"/>
        <end position="1079"/>
    </location>
</feature>
<dbReference type="CDD" id="cd13123">
    <property type="entry name" value="MATE_MurJ_like"/>
    <property type="match status" value="1"/>
</dbReference>
<keyword evidence="11" id="KW-1185">Reference proteome</keyword>
<feature type="region of interest" description="Disordered" evidence="8">
    <location>
        <begin position="1"/>
        <end position="126"/>
    </location>
</feature>
<dbReference type="eggNOG" id="COG0728">
    <property type="taxonomic scope" value="Bacteria"/>
</dbReference>
<feature type="transmembrane region" description="Helical" evidence="9">
    <location>
        <begin position="362"/>
        <end position="383"/>
    </location>
</feature>
<feature type="compositionally biased region" description="Polar residues" evidence="8">
    <location>
        <begin position="1"/>
        <end position="16"/>
    </location>
</feature>
<keyword evidence="7 9" id="KW-0472">Membrane</keyword>
<feature type="transmembrane region" description="Helical" evidence="9">
    <location>
        <begin position="247"/>
        <end position="265"/>
    </location>
</feature>
<dbReference type="PRINTS" id="PR01806">
    <property type="entry name" value="VIRFACTRMVIN"/>
</dbReference>
<evidence type="ECO:0000256" key="5">
    <source>
        <dbReference type="ARBA" id="ARBA00022984"/>
    </source>
</evidence>
<feature type="region of interest" description="Disordered" evidence="8">
    <location>
        <begin position="139"/>
        <end position="205"/>
    </location>
</feature>
<dbReference type="GO" id="GO:0005886">
    <property type="term" value="C:plasma membrane"/>
    <property type="evidence" value="ECO:0007669"/>
    <property type="project" value="UniProtKB-SubCell"/>
</dbReference>
<evidence type="ECO:0000313" key="11">
    <source>
        <dbReference type="Proteomes" id="UP000001409"/>
    </source>
</evidence>
<feature type="transmembrane region" description="Helical" evidence="9">
    <location>
        <begin position="223"/>
        <end position="241"/>
    </location>
</feature>
<feature type="compositionally biased region" description="Basic and acidic residues" evidence="8">
    <location>
        <begin position="192"/>
        <end position="204"/>
    </location>
</feature>
<feature type="transmembrane region" description="Helical" evidence="9">
    <location>
        <begin position="654"/>
        <end position="676"/>
    </location>
</feature>
<dbReference type="Pfam" id="PF03023">
    <property type="entry name" value="MurJ"/>
    <property type="match status" value="1"/>
</dbReference>
<feature type="transmembrane region" description="Helical" evidence="9">
    <location>
        <begin position="557"/>
        <end position="577"/>
    </location>
</feature>
<feature type="transmembrane region" description="Helical" evidence="9">
    <location>
        <begin position="286"/>
        <end position="307"/>
    </location>
</feature>
<dbReference type="GO" id="GO:0008360">
    <property type="term" value="P:regulation of cell shape"/>
    <property type="evidence" value="ECO:0007669"/>
    <property type="project" value="UniProtKB-KW"/>
</dbReference>
<dbReference type="KEGG" id="cef:CE2931"/>
<dbReference type="Gene3D" id="1.10.510.10">
    <property type="entry name" value="Transferase(Phosphotransferase) domain 1"/>
    <property type="match status" value="1"/>
</dbReference>
<keyword evidence="5" id="KW-0573">Peptidoglycan synthesis</keyword>
<evidence type="ECO:0000256" key="7">
    <source>
        <dbReference type="ARBA" id="ARBA00023136"/>
    </source>
</evidence>
<dbReference type="Proteomes" id="UP000001409">
    <property type="component" value="Chromosome"/>
</dbReference>
<dbReference type="HOGENOM" id="CLU_006797_0_1_11"/>
<feature type="region of interest" description="Disordered" evidence="8">
    <location>
        <begin position="1020"/>
        <end position="1045"/>
    </location>
</feature>
<feature type="compositionally biased region" description="Polar residues" evidence="8">
    <location>
        <begin position="1140"/>
        <end position="1149"/>
    </location>
</feature>
<protein>
    <submittedName>
        <fullName evidence="10">Putative membrane protein</fullName>
    </submittedName>
</protein>
<evidence type="ECO:0000256" key="3">
    <source>
        <dbReference type="ARBA" id="ARBA00022692"/>
    </source>
</evidence>
<evidence type="ECO:0000256" key="6">
    <source>
        <dbReference type="ARBA" id="ARBA00022989"/>
    </source>
</evidence>
<feature type="transmembrane region" description="Helical" evidence="9">
    <location>
        <begin position="437"/>
        <end position="457"/>
    </location>
</feature>
<organism evidence="10 11">
    <name type="scientific">Corynebacterium efficiens (strain DSM 44549 / YS-314 / AJ 12310 / JCM 11189 / NBRC 100395)</name>
    <dbReference type="NCBI Taxonomy" id="196164"/>
    <lineage>
        <taxon>Bacteria</taxon>
        <taxon>Bacillati</taxon>
        <taxon>Actinomycetota</taxon>
        <taxon>Actinomycetes</taxon>
        <taxon>Mycobacteriales</taxon>
        <taxon>Corynebacteriaceae</taxon>
        <taxon>Corynebacterium</taxon>
    </lineage>
</organism>
<evidence type="ECO:0000313" key="10">
    <source>
        <dbReference type="EMBL" id="BAC19741.1"/>
    </source>
</evidence>
<comment type="subcellular location">
    <subcellularLocation>
        <location evidence="1">Cell membrane</location>
        <topology evidence="1">Multi-pass membrane protein</topology>
    </subcellularLocation>
</comment>
<keyword evidence="6 9" id="KW-1133">Transmembrane helix</keyword>
<feature type="compositionally biased region" description="Low complexity" evidence="8">
    <location>
        <begin position="139"/>
        <end position="158"/>
    </location>
</feature>
<dbReference type="CDD" id="cd13973">
    <property type="entry name" value="PK_MviN-like"/>
    <property type="match status" value="1"/>
</dbReference>
<sequence>MGTRTEWSPVSSTPMNPGQPKGQRSRIVTPTPPAPVPETRKKQPPRNPAPSGEDRSSLKSAPTGAVYRPAPKEAGQTRQEQPAPVTPATPTAPATPAAPAASAKAVAPASTPASTPARTTSGTTAAPAGVVPAEAAAENTATVNEAVPGTASRSAAQSDSRDASGSAGGDTTDGGDDHRGGGTALATDDREDPPARRETSDADVVRSTGSMAVATLLSRITGFLRTVMIGAALSPAIASAFNTANTLPNLITEIVLGAVLTSLVVPVLTRAEREDADRGSGFFRRLLTLSVTLLGGVTLLSVIGAPLLTRMMLDVDGEVNVGMSTAFAYWLLPQIFFYGLFSLFMAVLNTREIFKPGAWAPVVNNVISLVVLGTYMVMPWRLAQDAQVGLFDPQIVFLGVGTTLGVVVQTLIMVPYLRRAGIDLRPLWGLDDRLKQFGGMAMAIVVYVAISQLGYVITTRIASLADAAAPFIYQQHWLLLQVPYGIIGVTLLTAIMPRLSRNAADGDDRAVVADLGLGSKLTFIALIPIVVFFTVFGVPIANALFQWGEFDAASANILGWTLSFSAFTLLPYALVLLHLRVFYAREEAWTPTFIIAGITVTKIVLSLAAPVLSNSPERVVVLLGAANGFGFVAGAVIGAYLLRRKLGLLGMRSVLKTSLWALGSALVGAGVAWLLGMGIEAVMGDFLFGTLGSFGYLIYLGVIGVVFLIGTGAVLSRSRLPEVQNLGKALARIPGMGRFIRPNEELSLDVGEVSEQELSTQIIVANEFASTPVPPPMSAGIVRGPRLVPGAPVSDGAFRLLADHGGVPGARFWQAREAETGREVALIFVDTSGNAPYAPLTPAAAAGVAYEVQRRTKKLAALNSPAIAPNIRTRAYRNGCLIVADWIPGSSLARVAEDGADPRAASYAMADLTDAMADAHAAGIPLGLDNKSRIRINTDGHAVLAFPAVLPEASRERDVASLAAALDMLIDASSAPADVTVLCSEARAYNAKTDDTSDETVDPETLHGLADALRACGLHTGDEEPAQLQVDTERTPRPTRRSGFGAPEYSVKMMALIALVVFLLVSMVAVVTAFLTSLISADNEESPLASADTVVTSPAGSGDTEDTDIAEPVGPPLYRSLSSAHEWDEGRRDEVDTVTDGDTSTAWTSTGSEGLLITLEDPTQLAHVILTPGTGADSSVTSTVKLFAFTTDAPRSLSSGIEIGEIIFASRSITHTIEQPDNLPANVESVVIWVEEVTSTDTSEDDPVMQIAEVEMVGW</sequence>
<dbReference type="EMBL" id="BA000035">
    <property type="protein sequence ID" value="BAC19741.1"/>
    <property type="molecule type" value="Genomic_DNA"/>
</dbReference>
<dbReference type="GO" id="GO:0009252">
    <property type="term" value="P:peptidoglycan biosynthetic process"/>
    <property type="evidence" value="ECO:0007669"/>
    <property type="project" value="UniProtKB-KW"/>
</dbReference>
<dbReference type="Gene3D" id="3.30.200.20">
    <property type="entry name" value="Phosphorylase Kinase, domain 1"/>
    <property type="match status" value="1"/>
</dbReference>
<evidence type="ECO:0000256" key="2">
    <source>
        <dbReference type="ARBA" id="ARBA00022475"/>
    </source>
</evidence>
<dbReference type="GO" id="GO:0015648">
    <property type="term" value="F:lipid-linked peptidoglycan transporter activity"/>
    <property type="evidence" value="ECO:0007669"/>
    <property type="project" value="TreeGrafter"/>
</dbReference>
<evidence type="ECO:0000256" key="9">
    <source>
        <dbReference type="SAM" id="Phobius"/>
    </source>
</evidence>
<feature type="compositionally biased region" description="Low complexity" evidence="8">
    <location>
        <begin position="82"/>
        <end position="126"/>
    </location>
</feature>
<proteinExistence type="predicted"/>
<dbReference type="InterPro" id="IPR004268">
    <property type="entry name" value="MurJ"/>
</dbReference>
<dbReference type="PANTHER" id="PTHR47019">
    <property type="entry name" value="LIPID II FLIPPASE MURJ"/>
    <property type="match status" value="1"/>
</dbReference>
<keyword evidence="3 9" id="KW-0812">Transmembrane</keyword>
<dbReference type="InterPro" id="IPR051050">
    <property type="entry name" value="Lipid_II_flippase_MurJ/MviN"/>
</dbReference>
<evidence type="ECO:0000256" key="8">
    <source>
        <dbReference type="SAM" id="MobiDB-lite"/>
    </source>
</evidence>
<feature type="transmembrane region" description="Helical" evidence="9">
    <location>
        <begin position="619"/>
        <end position="642"/>
    </location>
</feature>
<keyword evidence="4" id="KW-0133">Cell shape</keyword>
<feature type="transmembrane region" description="Helical" evidence="9">
    <location>
        <begin position="395"/>
        <end position="417"/>
    </location>
</feature>
<evidence type="ECO:0000256" key="4">
    <source>
        <dbReference type="ARBA" id="ARBA00022960"/>
    </source>
</evidence>
<dbReference type="AlphaFoldDB" id="Q8FSW3"/>
<name>Q8FSW3_COREF</name>
<feature type="transmembrane region" description="Helical" evidence="9">
    <location>
        <begin position="521"/>
        <end position="545"/>
    </location>
</feature>
<dbReference type="STRING" id="196164.gene:10743381"/>
<dbReference type="PANTHER" id="PTHR47019:SF1">
    <property type="entry name" value="LIPID II FLIPPASE MURJ"/>
    <property type="match status" value="1"/>
</dbReference>
<reference evidence="10 11" key="1">
    <citation type="journal article" date="2003" name="Genome Res.">
        <title>Comparative complete genome sequence analysis of the amino acid replacements responsible for the thermostability of Corynebacterium efficiens.</title>
        <authorList>
            <person name="Nishio Y."/>
            <person name="Nakamura Y."/>
            <person name="Kawarabayasi Y."/>
            <person name="Usuda Y."/>
            <person name="Kimura E."/>
            <person name="Sugimoto S."/>
            <person name="Matsui K."/>
            <person name="Yamagishi A."/>
            <person name="Kikuchi H."/>
            <person name="Ikeo K."/>
            <person name="Gojobori T."/>
        </authorList>
    </citation>
    <scope>NUCLEOTIDE SEQUENCE [LARGE SCALE GENOMIC DNA]</scope>
    <source>
        <strain evidence="11">DSM 44549 / YS-314 / AJ 12310 / JCM 11189 / NBRC 100395</strain>
    </source>
</reference>
<feature type="transmembrane region" description="Helical" evidence="9">
    <location>
        <begin position="327"/>
        <end position="350"/>
    </location>
</feature>
<evidence type="ECO:0000256" key="1">
    <source>
        <dbReference type="ARBA" id="ARBA00004651"/>
    </source>
</evidence>
<accession>Q8FSW3</accession>
<feature type="transmembrane region" description="Helical" evidence="9">
    <location>
        <begin position="589"/>
        <end position="613"/>
    </location>
</feature>
<feature type="compositionally biased region" description="Basic and acidic residues" evidence="8">
    <location>
        <begin position="1125"/>
        <end position="1135"/>
    </location>
</feature>
<feature type="transmembrane region" description="Helical" evidence="9">
    <location>
        <begin position="477"/>
        <end position="500"/>
    </location>
</feature>
<feature type="transmembrane region" description="Helical" evidence="9">
    <location>
        <begin position="696"/>
        <end position="715"/>
    </location>
</feature>
<dbReference type="GO" id="GO:0034204">
    <property type="term" value="P:lipid translocation"/>
    <property type="evidence" value="ECO:0007669"/>
    <property type="project" value="TreeGrafter"/>
</dbReference>